<dbReference type="AlphaFoldDB" id="A0AA92W393"/>
<evidence type="ECO:0000313" key="2">
    <source>
        <dbReference type="Proteomes" id="UP000285236"/>
    </source>
</evidence>
<accession>A0AA92W393</accession>
<reference evidence="1 2" key="1">
    <citation type="submission" date="2018-08" db="EMBL/GenBank/DDBJ databases">
        <title>A genome reference for cultivated species of the human gut microbiota.</title>
        <authorList>
            <person name="Zou Y."/>
            <person name="Xue W."/>
            <person name="Luo G."/>
        </authorList>
    </citation>
    <scope>NUCLEOTIDE SEQUENCE [LARGE SCALE GENOMIC DNA]</scope>
    <source>
        <strain evidence="1 2">AF15-25</strain>
    </source>
</reference>
<name>A0AA92W393_9BACT</name>
<protein>
    <submittedName>
        <fullName evidence="1">Non-structural protein NS-S</fullName>
    </submittedName>
</protein>
<gene>
    <name evidence="1" type="ORF">DWW35_13500</name>
</gene>
<evidence type="ECO:0000313" key="1">
    <source>
        <dbReference type="EMBL" id="RGU91578.1"/>
    </source>
</evidence>
<comment type="caution">
    <text evidence="1">The sequence shown here is derived from an EMBL/GenBank/DDBJ whole genome shotgun (WGS) entry which is preliminary data.</text>
</comment>
<dbReference type="EMBL" id="QRYP01000050">
    <property type="protein sequence ID" value="RGU91578.1"/>
    <property type="molecule type" value="Genomic_DNA"/>
</dbReference>
<organism evidence="1 2">
    <name type="scientific">Segatella copri</name>
    <dbReference type="NCBI Taxonomy" id="165179"/>
    <lineage>
        <taxon>Bacteria</taxon>
        <taxon>Pseudomonadati</taxon>
        <taxon>Bacteroidota</taxon>
        <taxon>Bacteroidia</taxon>
        <taxon>Bacteroidales</taxon>
        <taxon>Prevotellaceae</taxon>
        <taxon>Segatella</taxon>
    </lineage>
</organism>
<sequence>MTTCFWSAPCCAGWDRLGIAVYSLQLIVYSLRLISWLYADNLQISCDFLGGFEEYV</sequence>
<proteinExistence type="predicted"/>
<dbReference type="Proteomes" id="UP000285236">
    <property type="component" value="Unassembled WGS sequence"/>
</dbReference>